<keyword evidence="2" id="KW-1185">Reference proteome</keyword>
<comment type="caution">
    <text evidence="1">The sequence shown here is derived from an EMBL/GenBank/DDBJ whole genome shotgun (WGS) entry which is preliminary data.</text>
</comment>
<gene>
    <name evidence="1" type="ORF">CY35_07G022800</name>
</gene>
<sequence>MKSPPSSGSRPPRLMAPVTSSSHELQLLIPSPQFDVDDPHAEVLILIFLSLVLLVRLARELVKLLRYLRKLRREFAARGREPIGIPHGHDAQLQVVVVGANTSSRGVSSRIVEGMGIAEAGDALQDEGNDIKME</sequence>
<reference evidence="2" key="1">
    <citation type="journal article" date="2022" name="New Phytol.">
        <title>Phylogenomic structure and speciation in an emerging model: the Sphagnum magellanicum complex (Bryophyta).</title>
        <authorList>
            <person name="Shaw A.J."/>
            <person name="Piatkowski B."/>
            <person name="Duffy A.M."/>
            <person name="Aguero B."/>
            <person name="Imwattana K."/>
            <person name="Nieto-Lugilde M."/>
            <person name="Healey A."/>
            <person name="Weston D.J."/>
            <person name="Patel M.N."/>
            <person name="Schmutz J."/>
            <person name="Grimwood J."/>
            <person name="Yavitt J.B."/>
            <person name="Hassel K."/>
            <person name="Stenoien H.K."/>
            <person name="Flatberg K.I."/>
            <person name="Bickford C.P."/>
            <person name="Hicks K.A."/>
        </authorList>
    </citation>
    <scope>NUCLEOTIDE SEQUENCE [LARGE SCALE GENOMIC DNA]</scope>
</reference>
<evidence type="ECO:0000313" key="1">
    <source>
        <dbReference type="EMBL" id="KAH9556369.1"/>
    </source>
</evidence>
<evidence type="ECO:0000313" key="2">
    <source>
        <dbReference type="Proteomes" id="UP000828922"/>
    </source>
</evidence>
<protein>
    <submittedName>
        <fullName evidence="1">Uncharacterized protein</fullName>
    </submittedName>
</protein>
<proteinExistence type="predicted"/>
<accession>A0ACB8HJH0</accession>
<name>A0ACB8HJH0_9BRYO</name>
<organism evidence="1 2">
    <name type="scientific">Sphagnum magellanicum</name>
    <dbReference type="NCBI Taxonomy" id="128215"/>
    <lineage>
        <taxon>Eukaryota</taxon>
        <taxon>Viridiplantae</taxon>
        <taxon>Streptophyta</taxon>
        <taxon>Embryophyta</taxon>
        <taxon>Bryophyta</taxon>
        <taxon>Sphagnophytina</taxon>
        <taxon>Sphagnopsida</taxon>
        <taxon>Sphagnales</taxon>
        <taxon>Sphagnaceae</taxon>
        <taxon>Sphagnum</taxon>
    </lineage>
</organism>
<dbReference type="Proteomes" id="UP000828922">
    <property type="component" value="Linkage Group LG07"/>
</dbReference>
<dbReference type="EMBL" id="CM038913">
    <property type="protein sequence ID" value="KAH9556369.1"/>
    <property type="molecule type" value="Genomic_DNA"/>
</dbReference>